<keyword evidence="2" id="KW-1185">Reference proteome</keyword>
<dbReference type="AlphaFoldDB" id="A0A2N5UIJ3"/>
<dbReference type="Proteomes" id="UP000235388">
    <property type="component" value="Unassembled WGS sequence"/>
</dbReference>
<dbReference type="EMBL" id="PGCJ01000220">
    <property type="protein sequence ID" value="PLW37571.1"/>
    <property type="molecule type" value="Genomic_DNA"/>
</dbReference>
<proteinExistence type="predicted"/>
<organism evidence="1 2">
    <name type="scientific">Puccinia coronata f. sp. avenae</name>
    <dbReference type="NCBI Taxonomy" id="200324"/>
    <lineage>
        <taxon>Eukaryota</taxon>
        <taxon>Fungi</taxon>
        <taxon>Dikarya</taxon>
        <taxon>Basidiomycota</taxon>
        <taxon>Pucciniomycotina</taxon>
        <taxon>Pucciniomycetes</taxon>
        <taxon>Pucciniales</taxon>
        <taxon>Pucciniaceae</taxon>
        <taxon>Puccinia</taxon>
    </lineage>
</organism>
<protein>
    <submittedName>
        <fullName evidence="1">Uncharacterized protein</fullName>
    </submittedName>
</protein>
<evidence type="ECO:0000313" key="2">
    <source>
        <dbReference type="Proteomes" id="UP000235388"/>
    </source>
</evidence>
<name>A0A2N5UIJ3_9BASI</name>
<comment type="caution">
    <text evidence="1">The sequence shown here is derived from an EMBL/GenBank/DDBJ whole genome shotgun (WGS) entry which is preliminary data.</text>
</comment>
<gene>
    <name evidence="1" type="ORF">PCANC_15285</name>
</gene>
<sequence>MDYIYLALKITVENENFVTVAYDIFRYKATKLSDSEAMKMHISPPRDAYTAQLDSISCSYPKAADLNSSRGYWNY</sequence>
<reference evidence="1 2" key="1">
    <citation type="submission" date="2017-11" db="EMBL/GenBank/DDBJ databases">
        <title>De novo assembly and phasing of dikaryotic genomes from two isolates of Puccinia coronata f. sp. avenae, the causal agent of oat crown rust.</title>
        <authorList>
            <person name="Miller M.E."/>
            <person name="Zhang Y."/>
            <person name="Omidvar V."/>
            <person name="Sperschneider J."/>
            <person name="Schwessinger B."/>
            <person name="Raley C."/>
            <person name="Palmer J.M."/>
            <person name="Garnica D."/>
            <person name="Upadhyaya N."/>
            <person name="Rathjen J."/>
            <person name="Taylor J.M."/>
            <person name="Park R.F."/>
            <person name="Dodds P.N."/>
            <person name="Hirsch C.D."/>
            <person name="Kianian S.F."/>
            <person name="Figueroa M."/>
        </authorList>
    </citation>
    <scope>NUCLEOTIDE SEQUENCE [LARGE SCALE GENOMIC DNA]</scope>
    <source>
        <strain evidence="1">12NC29</strain>
    </source>
</reference>
<evidence type="ECO:0000313" key="1">
    <source>
        <dbReference type="EMBL" id="PLW37571.1"/>
    </source>
</evidence>
<accession>A0A2N5UIJ3</accession>